<feature type="coiled-coil region" evidence="4">
    <location>
        <begin position="12"/>
        <end position="39"/>
    </location>
</feature>
<accession>A0AAV1QNL8</accession>
<dbReference type="PANTHER" id="PTHR22923:SF102">
    <property type="entry name" value="CEREBELLIN 13-RELATED"/>
    <property type="match status" value="1"/>
</dbReference>
<name>A0AAV1QNL8_SCOSC</name>
<dbReference type="PROSITE" id="PS50871">
    <property type="entry name" value="C1Q"/>
    <property type="match status" value="2"/>
</dbReference>
<protein>
    <submittedName>
        <fullName evidence="6">Uncharacterized protein LOC108874148 isoform X10</fullName>
    </submittedName>
</protein>
<comment type="caution">
    <text evidence="6">The sequence shown here is derived from an EMBL/GenBank/DDBJ whole genome shotgun (WGS) entry which is preliminary data.</text>
</comment>
<dbReference type="InterPro" id="IPR050822">
    <property type="entry name" value="Cerebellin_Synaptic_Org"/>
</dbReference>
<keyword evidence="4" id="KW-0175">Coiled coil</keyword>
<dbReference type="SMART" id="SM00110">
    <property type="entry name" value="C1Q"/>
    <property type="match status" value="2"/>
</dbReference>
<feature type="domain" description="C1q" evidence="5">
    <location>
        <begin position="39"/>
        <end position="182"/>
    </location>
</feature>
<gene>
    <name evidence="6" type="ORF">FSCOSCO3_A019193</name>
</gene>
<sequence>MSASSADMSDLLMKLGEKLQNIETRLKESEDQIMDLRNKERTKVIFSAAAGFGGAFGPFNTDKTLIYRAVKTNIGGAYNQSTGIFTAPVSGVYYFSIFYHAGGHHQVGLSLYKNNQYIVGLHDHKSKYDIADNGGNAAFLQLQRGDQDDANANDIEINGQMQSASSPDMSDLQIKFGAMGEKLQDMETKLKETETRLNISENQIMDLRNKERTKVMFSAAAGGRGAIGPFNTETTLIYRAVKTNIGGAYGQSTGIFTAPVAGVYYFTIFHHAGKDHGTVLYLYKNNQKVIMTQNHKAVFEIAHNGGNAVFLQLQPGDQVYVRMTANSFIWGGNYHTTFSGFLVSQV</sequence>
<evidence type="ECO:0000259" key="5">
    <source>
        <dbReference type="PROSITE" id="PS50871"/>
    </source>
</evidence>
<evidence type="ECO:0000313" key="7">
    <source>
        <dbReference type="Proteomes" id="UP001314229"/>
    </source>
</evidence>
<comment type="subcellular location">
    <subcellularLocation>
        <location evidence="1">Secreted</location>
    </subcellularLocation>
</comment>
<dbReference type="Gene3D" id="2.60.120.40">
    <property type="match status" value="2"/>
</dbReference>
<dbReference type="InterPro" id="IPR008983">
    <property type="entry name" value="Tumour_necrosis_fac-like_dom"/>
</dbReference>
<keyword evidence="7" id="KW-1185">Reference proteome</keyword>
<dbReference type="AlphaFoldDB" id="A0AAV1QNL8"/>
<keyword evidence="3" id="KW-0732">Signal</keyword>
<dbReference type="Pfam" id="PF00386">
    <property type="entry name" value="C1q"/>
    <property type="match status" value="2"/>
</dbReference>
<dbReference type="EMBL" id="CAWUFR010002005">
    <property type="protein sequence ID" value="CAK6984620.1"/>
    <property type="molecule type" value="Genomic_DNA"/>
</dbReference>
<dbReference type="GO" id="GO:0005576">
    <property type="term" value="C:extracellular region"/>
    <property type="evidence" value="ECO:0007669"/>
    <property type="project" value="UniProtKB-SubCell"/>
</dbReference>
<dbReference type="Proteomes" id="UP001314229">
    <property type="component" value="Unassembled WGS sequence"/>
</dbReference>
<dbReference type="InterPro" id="IPR001073">
    <property type="entry name" value="C1q_dom"/>
</dbReference>
<evidence type="ECO:0000256" key="1">
    <source>
        <dbReference type="ARBA" id="ARBA00004613"/>
    </source>
</evidence>
<dbReference type="PRINTS" id="PR00007">
    <property type="entry name" value="COMPLEMNTC1Q"/>
</dbReference>
<proteinExistence type="predicted"/>
<evidence type="ECO:0000256" key="4">
    <source>
        <dbReference type="SAM" id="Coils"/>
    </source>
</evidence>
<feature type="coiled-coil region" evidence="4">
    <location>
        <begin position="183"/>
        <end position="210"/>
    </location>
</feature>
<evidence type="ECO:0000313" key="6">
    <source>
        <dbReference type="EMBL" id="CAK6984620.1"/>
    </source>
</evidence>
<evidence type="ECO:0000256" key="3">
    <source>
        <dbReference type="ARBA" id="ARBA00022729"/>
    </source>
</evidence>
<organism evidence="6 7">
    <name type="scientific">Scomber scombrus</name>
    <name type="common">Atlantic mackerel</name>
    <name type="synonym">Scomber vernalis</name>
    <dbReference type="NCBI Taxonomy" id="13677"/>
    <lineage>
        <taxon>Eukaryota</taxon>
        <taxon>Metazoa</taxon>
        <taxon>Chordata</taxon>
        <taxon>Craniata</taxon>
        <taxon>Vertebrata</taxon>
        <taxon>Euteleostomi</taxon>
        <taxon>Actinopterygii</taxon>
        <taxon>Neopterygii</taxon>
        <taxon>Teleostei</taxon>
        <taxon>Neoteleostei</taxon>
        <taxon>Acanthomorphata</taxon>
        <taxon>Pelagiaria</taxon>
        <taxon>Scombriformes</taxon>
        <taxon>Scombridae</taxon>
        <taxon>Scomber</taxon>
    </lineage>
</organism>
<reference evidence="6 7" key="1">
    <citation type="submission" date="2024-01" db="EMBL/GenBank/DDBJ databases">
        <authorList>
            <person name="Alioto T."/>
            <person name="Alioto T."/>
            <person name="Gomez Garrido J."/>
        </authorList>
    </citation>
    <scope>NUCLEOTIDE SEQUENCE [LARGE SCALE GENOMIC DNA]</scope>
</reference>
<dbReference type="SUPFAM" id="SSF49842">
    <property type="entry name" value="TNF-like"/>
    <property type="match status" value="2"/>
</dbReference>
<keyword evidence="2" id="KW-0964">Secreted</keyword>
<feature type="domain" description="C1q" evidence="5">
    <location>
        <begin position="210"/>
        <end position="346"/>
    </location>
</feature>
<dbReference type="PANTHER" id="PTHR22923">
    <property type="entry name" value="CEREBELLIN-RELATED"/>
    <property type="match status" value="1"/>
</dbReference>
<evidence type="ECO:0000256" key="2">
    <source>
        <dbReference type="ARBA" id="ARBA00022525"/>
    </source>
</evidence>